<dbReference type="EMBL" id="LKPO01000009">
    <property type="protein sequence ID" value="OLF94974.1"/>
    <property type="molecule type" value="Genomic_DNA"/>
</dbReference>
<dbReference type="Gene3D" id="3.40.50.720">
    <property type="entry name" value="NAD(P)-binding Rossmann-like Domain"/>
    <property type="match status" value="1"/>
</dbReference>
<evidence type="ECO:0000313" key="2">
    <source>
        <dbReference type="EMBL" id="OLF94974.1"/>
    </source>
</evidence>
<organism evidence="2 3">
    <name type="scientific">Bacillus paralicheniformis</name>
    <dbReference type="NCBI Taxonomy" id="1648923"/>
    <lineage>
        <taxon>Bacteria</taxon>
        <taxon>Bacillati</taxon>
        <taxon>Bacillota</taxon>
        <taxon>Bacilli</taxon>
        <taxon>Bacillales</taxon>
        <taxon>Bacillaceae</taxon>
        <taxon>Bacillus</taxon>
    </lineage>
</organism>
<dbReference type="EMBL" id="LKPO01000022">
    <property type="protein sequence ID" value="OLF89391.1"/>
    <property type="molecule type" value="Genomic_DNA"/>
</dbReference>
<protein>
    <recommendedName>
        <fullName evidence="4">Thiazole-containing bacteriocin maturation protein</fullName>
    </recommendedName>
</protein>
<comment type="caution">
    <text evidence="2">The sequence shown here is derived from an EMBL/GenBank/DDBJ whole genome shotgun (WGS) entry which is preliminary data.</text>
</comment>
<dbReference type="Proteomes" id="UP000185604">
    <property type="component" value="Unassembled WGS sequence"/>
</dbReference>
<proteinExistence type="predicted"/>
<evidence type="ECO:0000313" key="1">
    <source>
        <dbReference type="EMBL" id="OLF89391.1"/>
    </source>
</evidence>
<gene>
    <name evidence="2" type="ORF">B4121_1804</name>
    <name evidence="1" type="ORF">B4121_3784</name>
</gene>
<dbReference type="RefSeq" id="WP_025811781.1">
    <property type="nucleotide sequence ID" value="NZ_AP023088.1"/>
</dbReference>
<sequence length="618" mass="68838">MTHLTASARLKVNQDTWFLPDPNGGAYFRNNSGSFRIKGSSIAQWIEKLLPMFNGEHSLEDLTKGLQAPYRKRVYEIGEMLYKNGFVRDVSRDHPHKLESSVLQTFEAQIEFIESFADSGAYRFQLSRQTKILAIGAGSFLTKLVRSLIDSGFSRIRAIVTDASGHALDELAEISGQTESGLEIGCAETQHWREAVRSADWVLYVSDRGFTDELRDLQTFCLEENKGFIPGICLKQVGLAGPVFHQQGDGCLKDAWRRLHRSALHEERALRTFPSAGKDMLANVIVFELMKATAEIAPLSKKNQVYLIDLATLEGGWHMFLPHPDFACGKDSPELICDLEAKLTERPGREAESRLFQCFSELTSPVTGIFHLWEEKHLRQLPLAQCFVQTADPLSSGPAELLPETVSVGLTHQEARREAGLTGIEMYASRLNRSYPSNGELFAIAAGETLAEGVLRGLEKCLEHRLRERIKSGKETISLVQLGGMEDRHTAFYLKALTVLYGKPEIGLGKNIQGFPVAWAGIRGRWYGSSGLNITFALRKALERALTDKDPVKGADVLLESSDLKLATPVSADLQQTLLSALKNNCGLQLYVYELPAEPFFKEKLAGIYCVQLRKEES</sequence>
<name>A0A7Z0WZ52_9BACI</name>
<dbReference type="InterPro" id="IPR022368">
    <property type="entry name" value="Thiazole_bacteriocin_mat_put"/>
</dbReference>
<dbReference type="NCBIfam" id="TIGR03693">
    <property type="entry name" value="ocin_ThiF_like"/>
    <property type="match status" value="1"/>
</dbReference>
<reference evidence="2 3" key="1">
    <citation type="journal article" date="2016" name="Front. Microbiol.">
        <title>High-Level Heat Resistance of Spores of Bacillus amyloliquefaciens and Bacillus licheniformis Results from the Presence of a spoVA Operon in a Tn1546 Transposon.</title>
        <authorList>
            <person name="Berendsen E.M."/>
            <person name="Koning R.A."/>
            <person name="Boekhorst J."/>
            <person name="de Jong A."/>
            <person name="Kuipers O.P."/>
            <person name="Wells-Bennik M.H."/>
        </authorList>
    </citation>
    <scope>NUCLEOTIDE SEQUENCE [LARGE SCALE GENOMIC DNA]</scope>
    <source>
        <strain evidence="2 3">B4121</strain>
    </source>
</reference>
<evidence type="ECO:0000313" key="3">
    <source>
        <dbReference type="Proteomes" id="UP000185604"/>
    </source>
</evidence>
<accession>A0A7Z0WZ52</accession>
<evidence type="ECO:0008006" key="4">
    <source>
        <dbReference type="Google" id="ProtNLM"/>
    </source>
</evidence>
<dbReference type="AlphaFoldDB" id="A0A7Z0WZ52"/>